<dbReference type="AlphaFoldDB" id="W4M777"/>
<gene>
    <name evidence="1" type="ORF">ETSY2_19490</name>
</gene>
<keyword evidence="2" id="KW-1185">Reference proteome</keyword>
<organism evidence="1 2">
    <name type="scientific">Candidatus Entotheonella gemina</name>
    <dbReference type="NCBI Taxonomy" id="1429439"/>
    <lineage>
        <taxon>Bacteria</taxon>
        <taxon>Pseudomonadati</taxon>
        <taxon>Nitrospinota/Tectimicrobiota group</taxon>
        <taxon>Candidatus Tectimicrobiota</taxon>
        <taxon>Candidatus Entotheonellia</taxon>
        <taxon>Candidatus Entotheonellales</taxon>
        <taxon>Candidatus Entotheonellaceae</taxon>
        <taxon>Candidatus Entotheonella</taxon>
    </lineage>
</organism>
<protein>
    <submittedName>
        <fullName evidence="1">Uncharacterized protein</fullName>
    </submittedName>
</protein>
<dbReference type="Proteomes" id="UP000019140">
    <property type="component" value="Unassembled WGS sequence"/>
</dbReference>
<evidence type="ECO:0000313" key="2">
    <source>
        <dbReference type="Proteomes" id="UP000019140"/>
    </source>
</evidence>
<comment type="caution">
    <text evidence="1">The sequence shown here is derived from an EMBL/GenBank/DDBJ whole genome shotgun (WGS) entry which is preliminary data.</text>
</comment>
<proteinExistence type="predicted"/>
<dbReference type="EMBL" id="AZHX01000798">
    <property type="protein sequence ID" value="ETX06033.1"/>
    <property type="molecule type" value="Genomic_DNA"/>
</dbReference>
<dbReference type="HOGENOM" id="CLU_3231122_0_0_7"/>
<accession>W4M777</accession>
<evidence type="ECO:0000313" key="1">
    <source>
        <dbReference type="EMBL" id="ETX06033.1"/>
    </source>
</evidence>
<sequence>MAGLRLTEFRQLQVVKLLKTYLTVESFEKVQGRYQIAIFQVMK</sequence>
<name>W4M777_9BACT</name>
<reference evidence="1 2" key="1">
    <citation type="journal article" date="2014" name="Nature">
        <title>An environmental bacterial taxon with a large and distinct metabolic repertoire.</title>
        <authorList>
            <person name="Wilson M.C."/>
            <person name="Mori T."/>
            <person name="Ruckert C."/>
            <person name="Uria A.R."/>
            <person name="Helf M.J."/>
            <person name="Takada K."/>
            <person name="Gernert C."/>
            <person name="Steffens U.A."/>
            <person name="Heycke N."/>
            <person name="Schmitt S."/>
            <person name="Rinke C."/>
            <person name="Helfrich E.J."/>
            <person name="Brachmann A.O."/>
            <person name="Gurgui C."/>
            <person name="Wakimoto T."/>
            <person name="Kracht M."/>
            <person name="Crusemann M."/>
            <person name="Hentschel U."/>
            <person name="Abe I."/>
            <person name="Matsunaga S."/>
            <person name="Kalinowski J."/>
            <person name="Takeyama H."/>
            <person name="Piel J."/>
        </authorList>
    </citation>
    <scope>NUCLEOTIDE SEQUENCE [LARGE SCALE GENOMIC DNA]</scope>
    <source>
        <strain evidence="2">TSY2</strain>
    </source>
</reference>